<feature type="transmembrane region" description="Helical" evidence="1">
    <location>
        <begin position="15"/>
        <end position="35"/>
    </location>
</feature>
<dbReference type="EMBL" id="JBHSDU010000003">
    <property type="protein sequence ID" value="MFC4309677.1"/>
    <property type="molecule type" value="Genomic_DNA"/>
</dbReference>
<keyword evidence="1" id="KW-0812">Transmembrane</keyword>
<sequence length="51" mass="5396">MYAVSKASQTTQRAVCMLLSVAIVTVSLAFGAFGVNSMEHVGYSVTVTQLQ</sequence>
<evidence type="ECO:0000256" key="1">
    <source>
        <dbReference type="SAM" id="Phobius"/>
    </source>
</evidence>
<keyword evidence="1" id="KW-1133">Transmembrane helix</keyword>
<evidence type="ECO:0000313" key="3">
    <source>
        <dbReference type="Proteomes" id="UP001595904"/>
    </source>
</evidence>
<gene>
    <name evidence="2" type="ORF">ACFPN2_11355</name>
</gene>
<evidence type="ECO:0000313" key="2">
    <source>
        <dbReference type="EMBL" id="MFC4309677.1"/>
    </source>
</evidence>
<dbReference type="Proteomes" id="UP001595904">
    <property type="component" value="Unassembled WGS sequence"/>
</dbReference>
<name>A0ABV8SRR4_9GAMM</name>
<keyword evidence="3" id="KW-1185">Reference proteome</keyword>
<proteinExistence type="predicted"/>
<protein>
    <submittedName>
        <fullName evidence="2">Uncharacterized protein</fullName>
    </submittedName>
</protein>
<comment type="caution">
    <text evidence="2">The sequence shown here is derived from an EMBL/GenBank/DDBJ whole genome shotgun (WGS) entry which is preliminary data.</text>
</comment>
<organism evidence="2 3">
    <name type="scientific">Steroidobacter flavus</name>
    <dbReference type="NCBI Taxonomy" id="1842136"/>
    <lineage>
        <taxon>Bacteria</taxon>
        <taxon>Pseudomonadati</taxon>
        <taxon>Pseudomonadota</taxon>
        <taxon>Gammaproteobacteria</taxon>
        <taxon>Steroidobacterales</taxon>
        <taxon>Steroidobacteraceae</taxon>
        <taxon>Steroidobacter</taxon>
    </lineage>
</organism>
<reference evidence="3" key="1">
    <citation type="journal article" date="2019" name="Int. J. Syst. Evol. Microbiol.">
        <title>The Global Catalogue of Microorganisms (GCM) 10K type strain sequencing project: providing services to taxonomists for standard genome sequencing and annotation.</title>
        <authorList>
            <consortium name="The Broad Institute Genomics Platform"/>
            <consortium name="The Broad Institute Genome Sequencing Center for Infectious Disease"/>
            <person name="Wu L."/>
            <person name="Ma J."/>
        </authorList>
    </citation>
    <scope>NUCLEOTIDE SEQUENCE [LARGE SCALE GENOMIC DNA]</scope>
    <source>
        <strain evidence="3">CGMCC 1.10759</strain>
    </source>
</reference>
<accession>A0ABV8SRR4</accession>
<dbReference type="RefSeq" id="WP_380596715.1">
    <property type="nucleotide sequence ID" value="NZ_JBHSDU010000003.1"/>
</dbReference>
<keyword evidence="1" id="KW-0472">Membrane</keyword>